<evidence type="ECO:0008006" key="13">
    <source>
        <dbReference type="Google" id="ProtNLM"/>
    </source>
</evidence>
<evidence type="ECO:0000256" key="1">
    <source>
        <dbReference type="ARBA" id="ARBA00001971"/>
    </source>
</evidence>
<dbReference type="InterPro" id="IPR050121">
    <property type="entry name" value="Cytochrome_P450_monoxygenase"/>
</dbReference>
<dbReference type="PRINTS" id="PR00385">
    <property type="entry name" value="P450"/>
</dbReference>
<dbReference type="EMBL" id="NPHW01002369">
    <property type="protein sequence ID" value="OXV11655.1"/>
    <property type="molecule type" value="Genomic_DNA"/>
</dbReference>
<evidence type="ECO:0000313" key="11">
    <source>
        <dbReference type="EMBL" id="OXV11655.1"/>
    </source>
</evidence>
<evidence type="ECO:0000256" key="10">
    <source>
        <dbReference type="RuleBase" id="RU000461"/>
    </source>
</evidence>
<evidence type="ECO:0000256" key="2">
    <source>
        <dbReference type="ARBA" id="ARBA00005179"/>
    </source>
</evidence>
<dbReference type="SUPFAM" id="SSF48264">
    <property type="entry name" value="Cytochrome P450"/>
    <property type="match status" value="1"/>
</dbReference>
<evidence type="ECO:0000256" key="5">
    <source>
        <dbReference type="ARBA" id="ARBA00022723"/>
    </source>
</evidence>
<keyword evidence="6 10" id="KW-0560">Oxidoreductase</keyword>
<accession>A0A232M5F8</accession>
<comment type="similarity">
    <text evidence="3 10">Belongs to the cytochrome P450 family.</text>
</comment>
<sequence>MTQITPLAASVLILSYLCYRIFRTYWKLRYVPGPFWARITNLQRILWVKSGKSHEIYQNIHKKYGDFVRIGPDAVSISDPAAISTMYPMRPGFPKSKFYRAFMPYIKNGLLPAIFTTQDEKQHKQLKSPIAALYSLTNVVTFEVFVNDVLDILFQEFDKRYAGSQTSFDLGDWLQYFAFDVMGTMTFSSRYGFLETGTDVGGMLQAIWNFMLGVAPMTQIPWVDKLWNKNHIVSMFKPQTSSPILKVVADRTSERQQKAASNTTKETKEVNKKDFLSRFLEIRETNSSVPPWAITAWTFSNVIAGSDSTAVVMRTVFYNLLAHPDSLSRLYKELTGYEKQNGLSRPYPRWSEVSDLPYLDACINEAIRLHPPFCLPLERVVPEGGVTICGQFFEAGTIVGMNPYVVNRHQPTFGDDVDSWRPERWLNHNEEHRRKLEQSVMTFGAGRRVCLGKYVALLEIKKIVPALFLNYEIELLDPKSYEVENCYFFRQKGINVRIKRRDQKTSILAQESKKI</sequence>
<comment type="caution">
    <text evidence="11">The sequence shown here is derived from an EMBL/GenBank/DDBJ whole genome shotgun (WGS) entry which is preliminary data.</text>
</comment>
<name>A0A232M5F8_9EURO</name>
<dbReference type="Proteomes" id="UP000243515">
    <property type="component" value="Unassembled WGS sequence"/>
</dbReference>
<comment type="cofactor">
    <cofactor evidence="1 9">
        <name>heme</name>
        <dbReference type="ChEBI" id="CHEBI:30413"/>
    </cofactor>
</comment>
<dbReference type="PROSITE" id="PS00086">
    <property type="entry name" value="CYTOCHROME_P450"/>
    <property type="match status" value="1"/>
</dbReference>
<evidence type="ECO:0000256" key="9">
    <source>
        <dbReference type="PIRSR" id="PIRSR602403-1"/>
    </source>
</evidence>
<dbReference type="PANTHER" id="PTHR24305:SF175">
    <property type="entry name" value="CYTOCHROME P450 MONOOXYGENASE PKFB"/>
    <property type="match status" value="1"/>
</dbReference>
<dbReference type="InterPro" id="IPR036396">
    <property type="entry name" value="Cyt_P450_sf"/>
</dbReference>
<dbReference type="PRINTS" id="PR00465">
    <property type="entry name" value="EP450IV"/>
</dbReference>
<dbReference type="GO" id="GO:0004497">
    <property type="term" value="F:monooxygenase activity"/>
    <property type="evidence" value="ECO:0007669"/>
    <property type="project" value="UniProtKB-KW"/>
</dbReference>
<keyword evidence="4 9" id="KW-0349">Heme</keyword>
<dbReference type="GO" id="GO:0005506">
    <property type="term" value="F:iron ion binding"/>
    <property type="evidence" value="ECO:0007669"/>
    <property type="project" value="InterPro"/>
</dbReference>
<keyword evidence="12" id="KW-1185">Reference proteome</keyword>
<evidence type="ECO:0000256" key="8">
    <source>
        <dbReference type="ARBA" id="ARBA00023033"/>
    </source>
</evidence>
<dbReference type="InterPro" id="IPR017972">
    <property type="entry name" value="Cyt_P450_CS"/>
</dbReference>
<evidence type="ECO:0000256" key="4">
    <source>
        <dbReference type="ARBA" id="ARBA00022617"/>
    </source>
</evidence>
<organism evidence="11 12">
    <name type="scientific">Elaphomyces granulatus</name>
    <dbReference type="NCBI Taxonomy" id="519963"/>
    <lineage>
        <taxon>Eukaryota</taxon>
        <taxon>Fungi</taxon>
        <taxon>Dikarya</taxon>
        <taxon>Ascomycota</taxon>
        <taxon>Pezizomycotina</taxon>
        <taxon>Eurotiomycetes</taxon>
        <taxon>Eurotiomycetidae</taxon>
        <taxon>Eurotiales</taxon>
        <taxon>Elaphomycetaceae</taxon>
        <taxon>Elaphomyces</taxon>
    </lineage>
</organism>
<evidence type="ECO:0000256" key="7">
    <source>
        <dbReference type="ARBA" id="ARBA00023004"/>
    </source>
</evidence>
<gene>
    <name evidence="11" type="ORF">Egran_00585</name>
</gene>
<reference evidence="11 12" key="1">
    <citation type="journal article" date="2015" name="Environ. Microbiol.">
        <title>Metagenome sequence of Elaphomyces granulatus from sporocarp tissue reveals Ascomycota ectomycorrhizal fingerprints of genome expansion and a Proteobacteria-rich microbiome.</title>
        <authorList>
            <person name="Quandt C.A."/>
            <person name="Kohler A."/>
            <person name="Hesse C.N."/>
            <person name="Sharpton T.J."/>
            <person name="Martin F."/>
            <person name="Spatafora J.W."/>
        </authorList>
    </citation>
    <scope>NUCLEOTIDE SEQUENCE [LARGE SCALE GENOMIC DNA]</scope>
    <source>
        <strain evidence="11 12">OSC145934</strain>
    </source>
</reference>
<dbReference type="CDD" id="cd11060">
    <property type="entry name" value="CYP57A1-like"/>
    <property type="match status" value="1"/>
</dbReference>
<keyword evidence="7 9" id="KW-0408">Iron</keyword>
<dbReference type="AlphaFoldDB" id="A0A232M5F8"/>
<proteinExistence type="inferred from homology"/>
<dbReference type="InterPro" id="IPR002403">
    <property type="entry name" value="Cyt_P450_E_grp-IV"/>
</dbReference>
<dbReference type="GO" id="GO:0016705">
    <property type="term" value="F:oxidoreductase activity, acting on paired donors, with incorporation or reduction of molecular oxygen"/>
    <property type="evidence" value="ECO:0007669"/>
    <property type="project" value="InterPro"/>
</dbReference>
<evidence type="ECO:0000313" key="12">
    <source>
        <dbReference type="Proteomes" id="UP000243515"/>
    </source>
</evidence>
<evidence type="ECO:0000256" key="3">
    <source>
        <dbReference type="ARBA" id="ARBA00010617"/>
    </source>
</evidence>
<evidence type="ECO:0000256" key="6">
    <source>
        <dbReference type="ARBA" id="ARBA00023002"/>
    </source>
</evidence>
<keyword evidence="8 10" id="KW-0503">Monooxygenase</keyword>
<keyword evidence="5 9" id="KW-0479">Metal-binding</keyword>
<feature type="binding site" description="axial binding residue" evidence="9">
    <location>
        <position position="450"/>
    </location>
    <ligand>
        <name>heme</name>
        <dbReference type="ChEBI" id="CHEBI:30413"/>
    </ligand>
    <ligandPart>
        <name>Fe</name>
        <dbReference type="ChEBI" id="CHEBI:18248"/>
    </ligandPart>
</feature>
<dbReference type="FunFam" id="1.10.630.10:FF:000050">
    <property type="entry name" value="Cytochrome P450 monooxygenase"/>
    <property type="match status" value="1"/>
</dbReference>
<protein>
    <recommendedName>
        <fullName evidence="13">Cytochrome P450</fullName>
    </recommendedName>
</protein>
<comment type="pathway">
    <text evidence="2">Secondary metabolite biosynthesis.</text>
</comment>
<dbReference type="Gene3D" id="1.10.630.10">
    <property type="entry name" value="Cytochrome P450"/>
    <property type="match status" value="1"/>
</dbReference>
<dbReference type="Pfam" id="PF00067">
    <property type="entry name" value="p450"/>
    <property type="match status" value="1"/>
</dbReference>
<dbReference type="GO" id="GO:0020037">
    <property type="term" value="F:heme binding"/>
    <property type="evidence" value="ECO:0007669"/>
    <property type="project" value="InterPro"/>
</dbReference>
<dbReference type="PANTHER" id="PTHR24305">
    <property type="entry name" value="CYTOCHROME P450"/>
    <property type="match status" value="1"/>
</dbReference>
<dbReference type="InterPro" id="IPR001128">
    <property type="entry name" value="Cyt_P450"/>
</dbReference>
<dbReference type="OrthoDB" id="3934656at2759"/>